<feature type="transmembrane region" description="Helical" evidence="1">
    <location>
        <begin position="281"/>
        <end position="302"/>
    </location>
</feature>
<evidence type="ECO:0008006" key="4">
    <source>
        <dbReference type="Google" id="ProtNLM"/>
    </source>
</evidence>
<keyword evidence="1" id="KW-0812">Transmembrane</keyword>
<evidence type="ECO:0000313" key="3">
    <source>
        <dbReference type="Proteomes" id="UP000262371"/>
    </source>
</evidence>
<protein>
    <recommendedName>
        <fullName evidence="4">Polysaccharide biosynthesis protein</fullName>
    </recommendedName>
</protein>
<feature type="transmembrane region" description="Helical" evidence="1">
    <location>
        <begin position="134"/>
        <end position="154"/>
    </location>
</feature>
<evidence type="ECO:0000313" key="2">
    <source>
        <dbReference type="EMBL" id="RFD21576.1"/>
    </source>
</evidence>
<keyword evidence="1" id="KW-1133">Transmembrane helix</keyword>
<organism evidence="2 3">
    <name type="scientific">Komagataeibacter melaceti</name>
    <dbReference type="NCBI Taxonomy" id="2766577"/>
    <lineage>
        <taxon>Bacteria</taxon>
        <taxon>Pseudomonadati</taxon>
        <taxon>Pseudomonadota</taxon>
        <taxon>Alphaproteobacteria</taxon>
        <taxon>Acetobacterales</taxon>
        <taxon>Acetobacteraceae</taxon>
        <taxon>Komagataeibacter</taxon>
    </lineage>
</organism>
<feature type="transmembrane region" description="Helical" evidence="1">
    <location>
        <begin position="166"/>
        <end position="186"/>
    </location>
</feature>
<accession>A0A371Z509</accession>
<feature type="transmembrane region" description="Helical" evidence="1">
    <location>
        <begin position="7"/>
        <end position="24"/>
    </location>
</feature>
<keyword evidence="3" id="KW-1185">Reference proteome</keyword>
<feature type="transmembrane region" description="Helical" evidence="1">
    <location>
        <begin position="322"/>
        <end position="345"/>
    </location>
</feature>
<dbReference type="OrthoDB" id="7250847at2"/>
<feature type="transmembrane region" description="Helical" evidence="1">
    <location>
        <begin position="384"/>
        <end position="402"/>
    </location>
</feature>
<comment type="caution">
    <text evidence="2">The sequence shown here is derived from an EMBL/GenBank/DDBJ whole genome shotgun (WGS) entry which is preliminary data.</text>
</comment>
<dbReference type="Proteomes" id="UP000262371">
    <property type="component" value="Unassembled WGS sequence"/>
</dbReference>
<dbReference type="AlphaFoldDB" id="A0A371Z509"/>
<feature type="transmembrane region" description="Helical" evidence="1">
    <location>
        <begin position="75"/>
        <end position="94"/>
    </location>
</feature>
<feature type="transmembrane region" description="Helical" evidence="1">
    <location>
        <begin position="36"/>
        <end position="54"/>
    </location>
</feature>
<dbReference type="EMBL" id="QUWV01000001">
    <property type="protein sequence ID" value="RFD21576.1"/>
    <property type="molecule type" value="Genomic_DNA"/>
</dbReference>
<proteinExistence type="predicted"/>
<feature type="transmembrane region" description="Helical" evidence="1">
    <location>
        <begin position="100"/>
        <end position="122"/>
    </location>
</feature>
<sequence>MRFFISLLEQAMGALLTFAVNIWMARDGHPEAYGVYAFWLTIAWMAGTAQSTLVTSHLMSLPHVDLTQRRRPEQFFLTVQLIFIIGLTCLTEIFSQGMAFSGSIFTAEGAVLFVPGFLLFQYARALAFSRQRTVMAASITGCALLLCIVMIGFYHFSGRLPAANDGLLISGMAYGISALIFVIALMKKHCLPMGWRAMKPYLHYLHSSGWIFLGAASSELTNRLFSFATAWHYGASSLAVLSATQIALRPAWMISAAWTSIAQPRMAHMWAESRYRQFWKFLAVGTLIPVTGSLVWSALVFVNWDFLRRLLYHDNYANTAELILLWGGNVILGSILGGWNCALLATRRFRTLAYTDILGAFATCVAMVIVIRFLPYPFVITGTMMGQITQVIALGVVLYGMLRTTSRA</sequence>
<reference evidence="2 3" key="1">
    <citation type="submission" date="2018-08" db="EMBL/GenBank/DDBJ databases">
        <title>Komagataeibacter sp. AV 382.</title>
        <authorList>
            <person name="Skraban J."/>
            <person name="Trcek J."/>
        </authorList>
    </citation>
    <scope>NUCLEOTIDE SEQUENCE [LARGE SCALE GENOMIC DNA]</scope>
    <source>
        <strain evidence="2 3">AV 382</strain>
    </source>
</reference>
<feature type="transmembrane region" description="Helical" evidence="1">
    <location>
        <begin position="357"/>
        <end position="378"/>
    </location>
</feature>
<dbReference type="RefSeq" id="WP_116701541.1">
    <property type="nucleotide sequence ID" value="NZ_QUWV01000001.1"/>
</dbReference>
<keyword evidence="1" id="KW-0472">Membrane</keyword>
<name>A0A371Z509_9PROT</name>
<evidence type="ECO:0000256" key="1">
    <source>
        <dbReference type="SAM" id="Phobius"/>
    </source>
</evidence>
<gene>
    <name evidence="2" type="ORF">DY926_00300</name>
</gene>